<gene>
    <name evidence="1" type="ORF">L195_g017846</name>
</gene>
<proteinExistence type="predicted"/>
<accession>A0A2K3MV17</accession>
<evidence type="ECO:0000313" key="2">
    <source>
        <dbReference type="Proteomes" id="UP000236291"/>
    </source>
</evidence>
<dbReference type="EMBL" id="ASHM01012706">
    <property type="protein sequence ID" value="PNX94668.1"/>
    <property type="molecule type" value="Genomic_DNA"/>
</dbReference>
<organism evidence="1 2">
    <name type="scientific">Trifolium pratense</name>
    <name type="common">Red clover</name>
    <dbReference type="NCBI Taxonomy" id="57577"/>
    <lineage>
        <taxon>Eukaryota</taxon>
        <taxon>Viridiplantae</taxon>
        <taxon>Streptophyta</taxon>
        <taxon>Embryophyta</taxon>
        <taxon>Tracheophyta</taxon>
        <taxon>Spermatophyta</taxon>
        <taxon>Magnoliopsida</taxon>
        <taxon>eudicotyledons</taxon>
        <taxon>Gunneridae</taxon>
        <taxon>Pentapetalae</taxon>
        <taxon>rosids</taxon>
        <taxon>fabids</taxon>
        <taxon>Fabales</taxon>
        <taxon>Fabaceae</taxon>
        <taxon>Papilionoideae</taxon>
        <taxon>50 kb inversion clade</taxon>
        <taxon>NPAAA clade</taxon>
        <taxon>Hologalegina</taxon>
        <taxon>IRL clade</taxon>
        <taxon>Trifolieae</taxon>
        <taxon>Trifolium</taxon>
    </lineage>
</organism>
<dbReference type="Proteomes" id="UP000236291">
    <property type="component" value="Unassembled WGS sequence"/>
</dbReference>
<sequence length="98" mass="11440">MANQQNLEKMQLRQNYRNLWHTDLMRTIQVDTPLRHVYHTCFGNEPFMMICRDTHVVLVTCPAVVGVEKVNVLNFAFVLRQTIPLPFESGLGYCSMRL</sequence>
<protein>
    <submittedName>
        <fullName evidence="1">Uncharacterized protein</fullName>
    </submittedName>
</protein>
<name>A0A2K3MV17_TRIPR</name>
<dbReference type="AlphaFoldDB" id="A0A2K3MV17"/>
<evidence type="ECO:0000313" key="1">
    <source>
        <dbReference type="EMBL" id="PNX94668.1"/>
    </source>
</evidence>
<dbReference type="STRING" id="57577.A0A2K3MV17"/>
<reference evidence="1 2" key="1">
    <citation type="journal article" date="2014" name="Am. J. Bot.">
        <title>Genome assembly and annotation for red clover (Trifolium pratense; Fabaceae).</title>
        <authorList>
            <person name="Istvanek J."/>
            <person name="Jaros M."/>
            <person name="Krenek A."/>
            <person name="Repkova J."/>
        </authorList>
    </citation>
    <scope>NUCLEOTIDE SEQUENCE [LARGE SCALE GENOMIC DNA]</scope>
    <source>
        <strain evidence="2">cv. Tatra</strain>
        <tissue evidence="1">Young leaves</tissue>
    </source>
</reference>
<reference evidence="1 2" key="2">
    <citation type="journal article" date="2017" name="Front. Plant Sci.">
        <title>Gene Classification and Mining of Molecular Markers Useful in Red Clover (Trifolium pratense) Breeding.</title>
        <authorList>
            <person name="Istvanek J."/>
            <person name="Dluhosova J."/>
            <person name="Dluhos P."/>
            <person name="Patkova L."/>
            <person name="Nedelnik J."/>
            <person name="Repkova J."/>
        </authorList>
    </citation>
    <scope>NUCLEOTIDE SEQUENCE [LARGE SCALE GENOMIC DNA]</scope>
    <source>
        <strain evidence="2">cv. Tatra</strain>
        <tissue evidence="1">Young leaves</tissue>
    </source>
</reference>
<comment type="caution">
    <text evidence="1">The sequence shown here is derived from an EMBL/GenBank/DDBJ whole genome shotgun (WGS) entry which is preliminary data.</text>
</comment>